<accession>A0AAW1FR03</accession>
<feature type="region of interest" description="Disordered" evidence="1">
    <location>
        <begin position="1"/>
        <end position="51"/>
    </location>
</feature>
<evidence type="ECO:0000313" key="2">
    <source>
        <dbReference type="EMBL" id="KAK9537239.1"/>
    </source>
</evidence>
<feature type="compositionally biased region" description="Basic and acidic residues" evidence="1">
    <location>
        <begin position="34"/>
        <end position="48"/>
    </location>
</feature>
<sequence length="71" mass="8633">MFLRHRVHESEPETVTPRASAVADTVQKRRSFKDKRPEDMRHKPVWSEEKDEQWWSSRGDEEIQRLKEVKD</sequence>
<gene>
    <name evidence="2" type="ORF">VZT92_004874</name>
</gene>
<proteinExistence type="predicted"/>
<dbReference type="Proteomes" id="UP001488805">
    <property type="component" value="Unassembled WGS sequence"/>
</dbReference>
<evidence type="ECO:0000256" key="1">
    <source>
        <dbReference type="SAM" id="MobiDB-lite"/>
    </source>
</evidence>
<protein>
    <submittedName>
        <fullName evidence="2">Uncharacterized protein</fullName>
    </submittedName>
</protein>
<dbReference type="EMBL" id="JBCEZU010000034">
    <property type="protein sequence ID" value="KAK9537239.1"/>
    <property type="molecule type" value="Genomic_DNA"/>
</dbReference>
<dbReference type="AlphaFoldDB" id="A0AAW1FR03"/>
<comment type="caution">
    <text evidence="2">The sequence shown here is derived from an EMBL/GenBank/DDBJ whole genome shotgun (WGS) entry which is preliminary data.</text>
</comment>
<keyword evidence="3" id="KW-1185">Reference proteome</keyword>
<evidence type="ECO:0000313" key="3">
    <source>
        <dbReference type="Proteomes" id="UP001488805"/>
    </source>
</evidence>
<reference evidence="2 3" key="1">
    <citation type="journal article" date="2024" name="Genome Biol. Evol.">
        <title>Chromosome-level genome assembly of the viviparous eelpout Zoarces viviparus.</title>
        <authorList>
            <person name="Fuhrmann N."/>
            <person name="Brasseur M.V."/>
            <person name="Bakowski C.E."/>
            <person name="Podsiadlowski L."/>
            <person name="Prost S."/>
            <person name="Krehenwinkel H."/>
            <person name="Mayer C."/>
        </authorList>
    </citation>
    <scope>NUCLEOTIDE SEQUENCE [LARGE SCALE GENOMIC DNA]</scope>
    <source>
        <strain evidence="2">NO-MEL_2022_Ind0_liver</strain>
    </source>
</reference>
<name>A0AAW1FR03_ZOAVI</name>
<organism evidence="2 3">
    <name type="scientific">Zoarces viviparus</name>
    <name type="common">Viviparous eelpout</name>
    <name type="synonym">Blennius viviparus</name>
    <dbReference type="NCBI Taxonomy" id="48416"/>
    <lineage>
        <taxon>Eukaryota</taxon>
        <taxon>Metazoa</taxon>
        <taxon>Chordata</taxon>
        <taxon>Craniata</taxon>
        <taxon>Vertebrata</taxon>
        <taxon>Euteleostomi</taxon>
        <taxon>Actinopterygii</taxon>
        <taxon>Neopterygii</taxon>
        <taxon>Teleostei</taxon>
        <taxon>Neoteleostei</taxon>
        <taxon>Acanthomorphata</taxon>
        <taxon>Eupercaria</taxon>
        <taxon>Perciformes</taxon>
        <taxon>Cottioidei</taxon>
        <taxon>Zoarcales</taxon>
        <taxon>Zoarcidae</taxon>
        <taxon>Zoarcinae</taxon>
        <taxon>Zoarces</taxon>
    </lineage>
</organism>